<dbReference type="EnsemblBacteria" id="AAQ66004">
    <property type="protein sequence ID" value="AAQ66004"/>
    <property type="gene ID" value="PG_0856"/>
</dbReference>
<dbReference type="Pfam" id="PF18864">
    <property type="entry name" value="AbiTii"/>
    <property type="match status" value="1"/>
</dbReference>
<accession>Q7MW10</accession>
<dbReference type="PATRIC" id="fig|242619.8.peg.792"/>
<keyword evidence="3" id="KW-1185">Reference proteome</keyword>
<evidence type="ECO:0000313" key="3">
    <source>
        <dbReference type="Proteomes" id="UP000000588"/>
    </source>
</evidence>
<reference evidence="2 3" key="1">
    <citation type="journal article" date="2003" name="J. Bacteriol.">
        <title>Complete genome sequence of the oral pathogenic bacterium Porphyromonas gingivalis strain W83.</title>
        <authorList>
            <person name="Nelson K."/>
            <person name="Fleishmann R."/>
            <person name="DeBoy R."/>
            <person name="Paulsen I."/>
            <person name="Fouts D."/>
            <person name="Eisen J."/>
            <person name="Daugherty S."/>
            <person name="Dodson R."/>
            <person name="Durkin A."/>
            <person name="Gwinn M."/>
            <person name="Haft D."/>
            <person name="Kolonay J."/>
            <person name="Nelson W."/>
            <person name="White O."/>
            <person name="Mason T."/>
            <person name="Tallon L."/>
            <person name="Gray J."/>
            <person name="Granger D."/>
            <person name="Tettelin H."/>
            <person name="Dong H."/>
            <person name="Galvin J."/>
            <person name="Duncan M."/>
            <person name="Dewhirst F."/>
            <person name="Fraser C."/>
        </authorList>
    </citation>
    <scope>NUCLEOTIDE SEQUENCE [LARGE SCALE GENOMIC DNA]</scope>
    <source>
        <strain evidence="3">ATCC BAA-308 / W83</strain>
    </source>
</reference>
<gene>
    <name evidence="2" type="ordered locus">PG_0856</name>
</gene>
<dbReference type="EMBL" id="AE015924">
    <property type="protein sequence ID" value="AAQ66004.1"/>
    <property type="molecule type" value="Genomic_DNA"/>
</dbReference>
<protein>
    <recommendedName>
        <fullName evidence="1">AbiTii domain-containing protein</fullName>
    </recommendedName>
</protein>
<organism evidence="2 3">
    <name type="scientific">Porphyromonas gingivalis (strain ATCC BAA-308 / W83)</name>
    <dbReference type="NCBI Taxonomy" id="242619"/>
    <lineage>
        <taxon>Bacteria</taxon>
        <taxon>Pseudomonadati</taxon>
        <taxon>Bacteroidota</taxon>
        <taxon>Bacteroidia</taxon>
        <taxon>Bacteroidales</taxon>
        <taxon>Porphyromonadaceae</taxon>
        <taxon>Porphyromonas</taxon>
    </lineage>
</organism>
<evidence type="ECO:0000259" key="1">
    <source>
        <dbReference type="Pfam" id="PF18864"/>
    </source>
</evidence>
<dbReference type="InterPro" id="IPR041304">
    <property type="entry name" value="AbiTii"/>
</dbReference>
<dbReference type="AlphaFoldDB" id="Q7MW10"/>
<sequence>MDENLRQLAESILTDLTQDAPIANTMLKAKVFASKKNDKDLLSWIEHELNGYEENLPKYRLLDAGVKVDIHRGFQEVLGYNYPMGMVKDEKVRERLLHLPIHGSISEVEELSTKSGEGTIHIDIPIEIWYHHMRHCINGDIQRAYQFATVASVKQIMVKIKSLLIDYFLKIDKGESLSFLSLIKKETPTMQIIAGIVNTGSGNVTANGATIISGANISINKDNLPELQRILSCIEEIMKSLNSDDYKEISEELKTEIEKDSPSRNIIKRGLQAINGIASGIVSGVIANQVSPLVTSAIALL</sequence>
<proteinExistence type="predicted"/>
<dbReference type="RefSeq" id="WP_005874039.1">
    <property type="nucleotide sequence ID" value="NC_002950.2"/>
</dbReference>
<dbReference type="Proteomes" id="UP000000588">
    <property type="component" value="Chromosome"/>
</dbReference>
<dbReference type="HOGENOM" id="CLU_923949_0_0_10"/>
<feature type="domain" description="AbiTii" evidence="1">
    <location>
        <begin position="7"/>
        <end position="191"/>
    </location>
</feature>
<dbReference type="eggNOG" id="ENOG502ZCM4">
    <property type="taxonomic scope" value="Bacteria"/>
</dbReference>
<dbReference type="STRING" id="242619.PG_0856"/>
<dbReference type="KEGG" id="pgi:PG_0856"/>
<name>Q7MW10_PORGI</name>
<dbReference type="BioCyc" id="PGIN242619:G1G02-798-MONOMER"/>
<evidence type="ECO:0000313" key="2">
    <source>
        <dbReference type="EMBL" id="AAQ66004.1"/>
    </source>
</evidence>